<accession>A0A1Q3D2G7</accession>
<reference evidence="2" key="1">
    <citation type="submission" date="2016-04" db="EMBL/GenBank/DDBJ databases">
        <title>Cephalotus genome sequencing.</title>
        <authorList>
            <person name="Fukushima K."/>
            <person name="Hasebe M."/>
            <person name="Fang X."/>
        </authorList>
    </citation>
    <scope>NUCLEOTIDE SEQUENCE [LARGE SCALE GENOMIC DNA]</scope>
    <source>
        <strain evidence="2">cv. St1</strain>
    </source>
</reference>
<dbReference type="AlphaFoldDB" id="A0A1Q3D2G7"/>
<name>A0A1Q3D2G7_CEPFO</name>
<protein>
    <submittedName>
        <fullName evidence="1">Uncharacterized protein</fullName>
    </submittedName>
</protein>
<organism evidence="1 2">
    <name type="scientific">Cephalotus follicularis</name>
    <name type="common">Albany pitcher plant</name>
    <dbReference type="NCBI Taxonomy" id="3775"/>
    <lineage>
        <taxon>Eukaryota</taxon>
        <taxon>Viridiplantae</taxon>
        <taxon>Streptophyta</taxon>
        <taxon>Embryophyta</taxon>
        <taxon>Tracheophyta</taxon>
        <taxon>Spermatophyta</taxon>
        <taxon>Magnoliopsida</taxon>
        <taxon>eudicotyledons</taxon>
        <taxon>Gunneridae</taxon>
        <taxon>Pentapetalae</taxon>
        <taxon>rosids</taxon>
        <taxon>fabids</taxon>
        <taxon>Oxalidales</taxon>
        <taxon>Cephalotaceae</taxon>
        <taxon>Cephalotus</taxon>
    </lineage>
</organism>
<dbReference type="Proteomes" id="UP000187406">
    <property type="component" value="Unassembled WGS sequence"/>
</dbReference>
<keyword evidence="2" id="KW-1185">Reference proteome</keyword>
<comment type="caution">
    <text evidence="1">The sequence shown here is derived from an EMBL/GenBank/DDBJ whole genome shotgun (WGS) entry which is preliminary data.</text>
</comment>
<evidence type="ECO:0000313" key="2">
    <source>
        <dbReference type="Proteomes" id="UP000187406"/>
    </source>
</evidence>
<gene>
    <name evidence="1" type="ORF">CFOL_v3_30096</name>
</gene>
<dbReference type="InParanoid" id="A0A1Q3D2G7"/>
<sequence>MQEELNQFEKSNVWSFVPRPKTVLKILNCIKWMPKVHF</sequence>
<proteinExistence type="predicted"/>
<evidence type="ECO:0000313" key="1">
    <source>
        <dbReference type="EMBL" id="GAV86669.1"/>
    </source>
</evidence>
<dbReference type="EMBL" id="BDDD01003998">
    <property type="protein sequence ID" value="GAV86669.1"/>
    <property type="molecule type" value="Genomic_DNA"/>
</dbReference>
<dbReference type="OrthoDB" id="8048545at2759"/>